<dbReference type="InParanoid" id="A0A1X7V0N1"/>
<organism evidence="1">
    <name type="scientific">Amphimedon queenslandica</name>
    <name type="common">Sponge</name>
    <dbReference type="NCBI Taxonomy" id="400682"/>
    <lineage>
        <taxon>Eukaryota</taxon>
        <taxon>Metazoa</taxon>
        <taxon>Porifera</taxon>
        <taxon>Demospongiae</taxon>
        <taxon>Heteroscleromorpha</taxon>
        <taxon>Haplosclerida</taxon>
        <taxon>Niphatidae</taxon>
        <taxon>Amphimedon</taxon>
    </lineage>
</organism>
<accession>A0A1X7V0N1</accession>
<dbReference type="AlphaFoldDB" id="A0A1X7V0N1"/>
<evidence type="ECO:0000313" key="1">
    <source>
        <dbReference type="EnsemblMetazoa" id="Aqu2.1.33795_001"/>
    </source>
</evidence>
<reference evidence="1" key="1">
    <citation type="submission" date="2017-05" db="UniProtKB">
        <authorList>
            <consortium name="EnsemblMetazoa"/>
        </authorList>
    </citation>
    <scope>IDENTIFICATION</scope>
</reference>
<dbReference type="EnsemblMetazoa" id="Aqu2.1.33795_001">
    <property type="protein sequence ID" value="Aqu2.1.33795_001"/>
    <property type="gene ID" value="Aqu2.1.33795"/>
</dbReference>
<sequence>MCVYSIYALTPFSKRCQGLGPNIA</sequence>
<protein>
    <submittedName>
        <fullName evidence="1">Uncharacterized protein</fullName>
    </submittedName>
</protein>
<name>A0A1X7V0N1_AMPQE</name>
<proteinExistence type="predicted"/>